<reference evidence="1 2" key="1">
    <citation type="submission" date="2015-10" db="EMBL/GenBank/DDBJ databases">
        <title>Draft genome sequence of Streptomyces yokosukanensis DSM 40224, type strain for the species Streptomyces yokosukanensis.</title>
        <authorList>
            <person name="Ruckert C."/>
            <person name="Winkler A."/>
            <person name="Kalinowski J."/>
            <person name="Kampfer P."/>
            <person name="Glaeser S."/>
        </authorList>
    </citation>
    <scope>NUCLEOTIDE SEQUENCE [LARGE SCALE GENOMIC DNA]</scope>
    <source>
        <strain evidence="1 2">DSM 40224</strain>
    </source>
</reference>
<dbReference type="RefSeq" id="WP_067118572.1">
    <property type="nucleotide sequence ID" value="NZ_JBFACD010000024.1"/>
</dbReference>
<evidence type="ECO:0000313" key="1">
    <source>
        <dbReference type="EMBL" id="KUN09429.1"/>
    </source>
</evidence>
<dbReference type="OrthoDB" id="4250789at2"/>
<name>A0A124HH91_9ACTN</name>
<dbReference type="AlphaFoldDB" id="A0A124HH91"/>
<accession>A0A124HH91</accession>
<keyword evidence="2" id="KW-1185">Reference proteome</keyword>
<sequence length="115" mass="11823">MLVALLAIVAQAAALVVYTVRNARGAGLPSLGSVDLRNLILATMATATGYALTRNQDLTHTDLVAIVLTGCVLPAQAGAAVRHLVTRWTAADWLIACAGGLAVGSLNQNAAFPWS</sequence>
<protein>
    <submittedName>
        <fullName evidence="1">Uncharacterized protein</fullName>
    </submittedName>
</protein>
<evidence type="ECO:0000313" key="2">
    <source>
        <dbReference type="Proteomes" id="UP000053127"/>
    </source>
</evidence>
<proteinExistence type="predicted"/>
<dbReference type="Proteomes" id="UP000053127">
    <property type="component" value="Unassembled WGS sequence"/>
</dbReference>
<gene>
    <name evidence="1" type="ORF">AQI95_06395</name>
</gene>
<comment type="caution">
    <text evidence="1">The sequence shown here is derived from an EMBL/GenBank/DDBJ whole genome shotgun (WGS) entry which is preliminary data.</text>
</comment>
<organism evidence="1 2">
    <name type="scientific">Streptomyces yokosukanensis</name>
    <dbReference type="NCBI Taxonomy" id="67386"/>
    <lineage>
        <taxon>Bacteria</taxon>
        <taxon>Bacillati</taxon>
        <taxon>Actinomycetota</taxon>
        <taxon>Actinomycetes</taxon>
        <taxon>Kitasatosporales</taxon>
        <taxon>Streptomycetaceae</taxon>
        <taxon>Streptomyces</taxon>
    </lineage>
</organism>
<dbReference type="EMBL" id="LMWN01000006">
    <property type="protein sequence ID" value="KUN09429.1"/>
    <property type="molecule type" value="Genomic_DNA"/>
</dbReference>